<dbReference type="PANTHER" id="PTHR33607:SF2">
    <property type="entry name" value="ENDONUCLEASE-1"/>
    <property type="match status" value="1"/>
</dbReference>
<accession>A0ABP8IE92</accession>
<dbReference type="Pfam" id="PF18962">
    <property type="entry name" value="Por_Secre_tail"/>
    <property type="match status" value="1"/>
</dbReference>
<dbReference type="PANTHER" id="PTHR33607">
    <property type="entry name" value="ENDONUCLEASE-1"/>
    <property type="match status" value="1"/>
</dbReference>
<evidence type="ECO:0000256" key="6">
    <source>
        <dbReference type="ARBA" id="ARBA00022837"/>
    </source>
</evidence>
<dbReference type="Gene3D" id="2.60.40.2030">
    <property type="match status" value="2"/>
</dbReference>
<dbReference type="Pfam" id="PF03160">
    <property type="entry name" value="Calx-beta"/>
    <property type="match status" value="2"/>
</dbReference>
<name>A0ABP8IE92_9BACT</name>
<feature type="domain" description="LTD" evidence="8">
    <location>
        <begin position="508"/>
        <end position="625"/>
    </location>
</feature>
<dbReference type="InterPro" id="IPR026444">
    <property type="entry name" value="Secre_tail"/>
</dbReference>
<dbReference type="InterPro" id="IPR044925">
    <property type="entry name" value="His-Me_finger_sf"/>
</dbReference>
<dbReference type="SUPFAM" id="SSF54060">
    <property type="entry name" value="His-Me finger endonucleases"/>
    <property type="match status" value="1"/>
</dbReference>
<keyword evidence="5" id="KW-0378">Hydrolase</keyword>
<gene>
    <name evidence="9" type="ORF">GCM10023185_21650</name>
</gene>
<comment type="similarity">
    <text evidence="1">Belongs to the EndA/NucM nuclease family.</text>
</comment>
<evidence type="ECO:0000256" key="2">
    <source>
        <dbReference type="ARBA" id="ARBA00022722"/>
    </source>
</evidence>
<feature type="chain" id="PRO_5045866698" description="LTD domain-containing protein" evidence="7">
    <location>
        <begin position="22"/>
        <end position="776"/>
    </location>
</feature>
<proteinExistence type="inferred from homology"/>
<dbReference type="PROSITE" id="PS51841">
    <property type="entry name" value="LTD"/>
    <property type="match status" value="1"/>
</dbReference>
<keyword evidence="4" id="KW-0677">Repeat</keyword>
<dbReference type="Proteomes" id="UP001501153">
    <property type="component" value="Unassembled WGS sequence"/>
</dbReference>
<sequence length="776" mass="81673">MKHIFASLWLVLGLVSATASAQTAPPVPPTPPAGLQGQALRTWLVQNWYDGKRVELSYATARGKMYNYADNYNNQVECVYSGYTAPLPFSTTATGTTVGRINCEHTVPQSWFNQVVRMRTDIHHLFPTYDTWNNLRGSDPYAEIPDASTTTWMRNTTSQATIPTMNIDEWSEDTNSQFEPREDHKGNLARAVFYFYTMHGTQPALIATGHDNINSVGSITTLYQWHLADPVDAHEIERNRRTAISQGNYNPYINHPNLVAEAWGLTVSGPAVSFSAATGSIVEGNSGTSTYTMTLTANPAPTAPISVQLVLSSANSTASNGSDFVFTSPTTVNFAAGQTTATADIIVNGDTRPEADETVTLNITNPSTGVNVGSPSTHTLTILNDDGPVPTVAFDTAAGSIVEGNTGTSTYTVNVTLSNAGTSGSFTVPVSVDPSSTANSADFVLNTTSLAFGSGAPAVVSITVNGDLLFEPNETVVLRLGNPSNSGVLLGMPNLHTLTIVNDDMPPAGAACTKLFFTQYAEGSATNTKALEIYNPSNMPVSLTGKRVELFANGAATTPTSTQALTGTLGPGAVYVIANTGVVDAGVAAAANIQSNVAFFNGDDAVVLFDGTDTLDIIGVVGQRPTSWTTAGGGSTLNHTLVRLPNTTQGGRWNGPYGSVTWTGIGTDNFSGIGSYASTACAVASSARASATLHNGLEIYPNPASETVRLRLPTVQSARPATVEVLDQMGRVVRQRVAVLSATDAAVLDLRGLASGLYAVRVTQDALQYTGRVLVK</sequence>
<evidence type="ECO:0000256" key="1">
    <source>
        <dbReference type="ARBA" id="ARBA00006429"/>
    </source>
</evidence>
<dbReference type="EMBL" id="BAABGZ010000022">
    <property type="protein sequence ID" value="GAA4357142.1"/>
    <property type="molecule type" value="Genomic_DNA"/>
</dbReference>
<keyword evidence="10" id="KW-1185">Reference proteome</keyword>
<protein>
    <recommendedName>
        <fullName evidence="8">LTD domain-containing protein</fullName>
    </recommendedName>
</protein>
<keyword evidence="2" id="KW-0540">Nuclease</keyword>
<dbReference type="SUPFAM" id="SSF141072">
    <property type="entry name" value="CalX-like"/>
    <property type="match status" value="2"/>
</dbReference>
<dbReference type="Pfam" id="PF00932">
    <property type="entry name" value="LTD"/>
    <property type="match status" value="1"/>
</dbReference>
<evidence type="ECO:0000256" key="4">
    <source>
        <dbReference type="ARBA" id="ARBA00022737"/>
    </source>
</evidence>
<organism evidence="9 10">
    <name type="scientific">Hymenobacter saemangeumensis</name>
    <dbReference type="NCBI Taxonomy" id="1084522"/>
    <lineage>
        <taxon>Bacteria</taxon>
        <taxon>Pseudomonadati</taxon>
        <taxon>Bacteroidota</taxon>
        <taxon>Cytophagia</taxon>
        <taxon>Cytophagales</taxon>
        <taxon>Hymenobacteraceae</taxon>
        <taxon>Hymenobacter</taxon>
    </lineage>
</organism>
<feature type="signal peptide" evidence="7">
    <location>
        <begin position="1"/>
        <end position="21"/>
    </location>
</feature>
<keyword evidence="6" id="KW-0106">Calcium</keyword>
<dbReference type="InterPro" id="IPR001322">
    <property type="entry name" value="Lamin_tail_dom"/>
</dbReference>
<dbReference type="InterPro" id="IPR038081">
    <property type="entry name" value="CalX-like_sf"/>
</dbReference>
<dbReference type="Pfam" id="PF04231">
    <property type="entry name" value="Endonuclease_1"/>
    <property type="match status" value="1"/>
</dbReference>
<dbReference type="InterPro" id="IPR003644">
    <property type="entry name" value="Calx_beta"/>
</dbReference>
<evidence type="ECO:0000256" key="3">
    <source>
        <dbReference type="ARBA" id="ARBA00022729"/>
    </source>
</evidence>
<evidence type="ECO:0000313" key="9">
    <source>
        <dbReference type="EMBL" id="GAA4357142.1"/>
    </source>
</evidence>
<comment type="caution">
    <text evidence="9">The sequence shown here is derived from an EMBL/GenBank/DDBJ whole genome shotgun (WGS) entry which is preliminary data.</text>
</comment>
<evidence type="ECO:0000259" key="8">
    <source>
        <dbReference type="PROSITE" id="PS51841"/>
    </source>
</evidence>
<evidence type="ECO:0000256" key="7">
    <source>
        <dbReference type="SAM" id="SignalP"/>
    </source>
</evidence>
<keyword evidence="3 7" id="KW-0732">Signal</keyword>
<evidence type="ECO:0000256" key="5">
    <source>
        <dbReference type="ARBA" id="ARBA00022801"/>
    </source>
</evidence>
<dbReference type="NCBIfam" id="TIGR04183">
    <property type="entry name" value="Por_Secre_tail"/>
    <property type="match status" value="1"/>
</dbReference>
<dbReference type="RefSeq" id="WP_345236058.1">
    <property type="nucleotide sequence ID" value="NZ_BAABGZ010000022.1"/>
</dbReference>
<reference evidence="10" key="1">
    <citation type="journal article" date="2019" name="Int. J. Syst. Evol. Microbiol.">
        <title>The Global Catalogue of Microorganisms (GCM) 10K type strain sequencing project: providing services to taxonomists for standard genome sequencing and annotation.</title>
        <authorList>
            <consortium name="The Broad Institute Genomics Platform"/>
            <consortium name="The Broad Institute Genome Sequencing Center for Infectious Disease"/>
            <person name="Wu L."/>
            <person name="Ma J."/>
        </authorList>
    </citation>
    <scope>NUCLEOTIDE SEQUENCE [LARGE SCALE GENOMIC DNA]</scope>
    <source>
        <strain evidence="10">JCM 17923</strain>
    </source>
</reference>
<dbReference type="InterPro" id="IPR007346">
    <property type="entry name" value="Endonuclease-I"/>
</dbReference>
<evidence type="ECO:0000313" key="10">
    <source>
        <dbReference type="Proteomes" id="UP001501153"/>
    </source>
</evidence>